<organism evidence="1 2">
    <name type="scientific">Streptomonospora algeriensis</name>
    <dbReference type="NCBI Taxonomy" id="995084"/>
    <lineage>
        <taxon>Bacteria</taxon>
        <taxon>Bacillati</taxon>
        <taxon>Actinomycetota</taxon>
        <taxon>Actinomycetes</taxon>
        <taxon>Streptosporangiales</taxon>
        <taxon>Nocardiopsidaceae</taxon>
        <taxon>Streptomonospora</taxon>
    </lineage>
</organism>
<protein>
    <submittedName>
        <fullName evidence="1">Uncharacterized protein</fullName>
    </submittedName>
</protein>
<comment type="caution">
    <text evidence="1">The sequence shown here is derived from an EMBL/GenBank/DDBJ whole genome shotgun (WGS) entry which is preliminary data.</text>
</comment>
<evidence type="ECO:0000313" key="2">
    <source>
        <dbReference type="Proteomes" id="UP001596956"/>
    </source>
</evidence>
<sequence>MSNGLRHFLGLLVGVLATPVLAAGLAWGPHWGTGAGLDYDLTAVAGLPSWLPPVGVLAVVGLLLGLLTGSRLSALAALLPDL</sequence>
<dbReference type="EMBL" id="JBHTHR010001550">
    <property type="protein sequence ID" value="MFD0804317.1"/>
    <property type="molecule type" value="Genomic_DNA"/>
</dbReference>
<evidence type="ECO:0000313" key="1">
    <source>
        <dbReference type="EMBL" id="MFD0804317.1"/>
    </source>
</evidence>
<reference evidence="2" key="1">
    <citation type="journal article" date="2019" name="Int. J. Syst. Evol. Microbiol.">
        <title>The Global Catalogue of Microorganisms (GCM) 10K type strain sequencing project: providing services to taxonomists for standard genome sequencing and annotation.</title>
        <authorList>
            <consortium name="The Broad Institute Genomics Platform"/>
            <consortium name="The Broad Institute Genome Sequencing Center for Infectious Disease"/>
            <person name="Wu L."/>
            <person name="Ma J."/>
        </authorList>
    </citation>
    <scope>NUCLEOTIDE SEQUENCE [LARGE SCALE GENOMIC DNA]</scope>
    <source>
        <strain evidence="2">CCUG 63369</strain>
    </source>
</reference>
<name>A0ABW3BLN6_9ACTN</name>
<keyword evidence="2" id="KW-1185">Reference proteome</keyword>
<feature type="non-terminal residue" evidence="1">
    <location>
        <position position="82"/>
    </location>
</feature>
<dbReference type="Proteomes" id="UP001596956">
    <property type="component" value="Unassembled WGS sequence"/>
</dbReference>
<gene>
    <name evidence="1" type="ORF">ACFQZU_23785</name>
</gene>
<proteinExistence type="predicted"/>
<accession>A0ABW3BLN6</accession>